<evidence type="ECO:0000259" key="2">
    <source>
        <dbReference type="Pfam" id="PF02517"/>
    </source>
</evidence>
<dbReference type="EMBL" id="NWVD01000001">
    <property type="protein sequence ID" value="PCG09925.1"/>
    <property type="molecule type" value="Genomic_DNA"/>
</dbReference>
<feature type="transmembrane region" description="Helical" evidence="1">
    <location>
        <begin position="44"/>
        <end position="65"/>
    </location>
</feature>
<gene>
    <name evidence="3" type="ORF">COA17_00090</name>
</gene>
<dbReference type="GO" id="GO:0008237">
    <property type="term" value="F:metallopeptidase activity"/>
    <property type="evidence" value="ECO:0007669"/>
    <property type="project" value="UniProtKB-KW"/>
</dbReference>
<keyword evidence="3" id="KW-0482">Metalloprotease</keyword>
<dbReference type="AlphaFoldDB" id="A0A2A4I1W6"/>
<dbReference type="Proteomes" id="UP000218784">
    <property type="component" value="Unassembled WGS sequence"/>
</dbReference>
<evidence type="ECO:0000313" key="3">
    <source>
        <dbReference type="EMBL" id="PCG09925.1"/>
    </source>
</evidence>
<proteinExistence type="predicted"/>
<keyword evidence="3" id="KW-0378">Hydrolase</keyword>
<feature type="transmembrane region" description="Helical" evidence="1">
    <location>
        <begin position="184"/>
        <end position="202"/>
    </location>
</feature>
<keyword evidence="4" id="KW-1185">Reference proteome</keyword>
<dbReference type="GO" id="GO:0006508">
    <property type="term" value="P:proteolysis"/>
    <property type="evidence" value="ECO:0007669"/>
    <property type="project" value="UniProtKB-KW"/>
</dbReference>
<sequence length="234" mass="24797">MIAFVALAAALGALWAYLRGGVLPARWSPVRRGPARRILRQCGWFGATTLAVLALTGRWPALVALPPEFVSVRAATIRLAGGTLRVDAGTLWVLGGIVLGGALLALAERWRGRPLGLGDVEGVMPRTLRDLAWSVPLSVSAGVNEEAFFRLLLPLAIAWVTGSALAGFAVATVLFGAAHRYQGWRGVAATAISGALLAFVYLLTGQLWVAIALHIAIDLNALVLRPLLSGRVRW</sequence>
<protein>
    <submittedName>
        <fullName evidence="3">CPBP family intramembrane metalloprotease</fullName>
    </submittedName>
</protein>
<evidence type="ECO:0000313" key="4">
    <source>
        <dbReference type="Proteomes" id="UP000218784"/>
    </source>
</evidence>
<keyword evidence="1" id="KW-0812">Transmembrane</keyword>
<keyword evidence="1" id="KW-1133">Transmembrane helix</keyword>
<comment type="caution">
    <text evidence="3">The sequence shown here is derived from an EMBL/GenBank/DDBJ whole genome shotgun (WGS) entry which is preliminary data.</text>
</comment>
<dbReference type="GO" id="GO:0080120">
    <property type="term" value="P:CAAX-box protein maturation"/>
    <property type="evidence" value="ECO:0007669"/>
    <property type="project" value="UniProtKB-ARBA"/>
</dbReference>
<dbReference type="GO" id="GO:0004175">
    <property type="term" value="F:endopeptidase activity"/>
    <property type="evidence" value="ECO:0007669"/>
    <property type="project" value="UniProtKB-ARBA"/>
</dbReference>
<feature type="domain" description="CAAX prenyl protease 2/Lysostaphin resistance protein A-like" evidence="2">
    <location>
        <begin position="131"/>
        <end position="219"/>
    </location>
</feature>
<dbReference type="RefSeq" id="WP_096609368.1">
    <property type="nucleotide sequence ID" value="NZ_NWVD01000001.1"/>
</dbReference>
<evidence type="ECO:0000256" key="1">
    <source>
        <dbReference type="SAM" id="Phobius"/>
    </source>
</evidence>
<feature type="transmembrane region" description="Helical" evidence="1">
    <location>
        <begin position="86"/>
        <end position="107"/>
    </location>
</feature>
<dbReference type="Pfam" id="PF02517">
    <property type="entry name" value="Rce1-like"/>
    <property type="match status" value="1"/>
</dbReference>
<reference evidence="3 4" key="1">
    <citation type="submission" date="2017-09" db="EMBL/GenBank/DDBJ databases">
        <title>Sphingomonas ginsenosidimutans KACC 14949, whole genome shotgun sequence.</title>
        <authorList>
            <person name="Feng G."/>
            <person name="Zhu H."/>
        </authorList>
    </citation>
    <scope>NUCLEOTIDE SEQUENCE [LARGE SCALE GENOMIC DNA]</scope>
    <source>
        <strain evidence="3 4">KACC 14949</strain>
    </source>
</reference>
<keyword evidence="1" id="KW-0472">Membrane</keyword>
<dbReference type="InterPro" id="IPR003675">
    <property type="entry name" value="Rce1/LyrA-like_dom"/>
</dbReference>
<feature type="transmembrane region" description="Helical" evidence="1">
    <location>
        <begin position="156"/>
        <end position="177"/>
    </location>
</feature>
<keyword evidence="3" id="KW-0645">Protease</keyword>
<name>A0A2A4I1W6_9SPHN</name>
<accession>A0A2A4I1W6</accession>
<organism evidence="3 4">
    <name type="scientific">Sphingomonas ginsenosidimutans</name>
    <dbReference type="NCBI Taxonomy" id="862134"/>
    <lineage>
        <taxon>Bacteria</taxon>
        <taxon>Pseudomonadati</taxon>
        <taxon>Pseudomonadota</taxon>
        <taxon>Alphaproteobacteria</taxon>
        <taxon>Sphingomonadales</taxon>
        <taxon>Sphingomonadaceae</taxon>
        <taxon>Sphingomonas</taxon>
    </lineage>
</organism>